<evidence type="ECO:0000256" key="6">
    <source>
        <dbReference type="ARBA" id="ARBA00022574"/>
    </source>
</evidence>
<keyword evidence="4" id="KW-0813">Transport</keyword>
<sequence length="1167" mass="126058">MAVAGGCLSCRYHKLIWGPHSMTAGERVSGVLIAGGENGNVILYDPAKIIAGDTEVIIAQKDKHTGPVRALDVNMFQTNLVASGANESEIYIWDLNNFATPMTPGVKTQPLEDISCIAWNRQVQHILASASPSGRATVWDLRKNEPIIKVSDHNNRMHCSGLAWHPDVATQMVLASEDDRLPVIQMWDLRFASSPLRVLESHTRGILAIAWSMADSELLLSCGKDAKILCSNPNTGEVLYELPTNTQWCFDIQWCPRNPAVLSAASFDGRISVYSIMGGSTDGLRQKQVDQLSSSFGNLDPFGTGQPLPPLQLPQQTAPQSVVLPLKKPPKWIRRPVGASFSFGGKLVTFENAKPQQQPGIEQQQQRHHVYVSQVVTEKEFLARSNQLQEAVQSEGFISYCQKKIDMAQADFEKNVWAFLKVNFEEDSRAKYLELLGYRKDDLRNKVNVPGSWACVKCFAAGGCICQRTIDRVKDNKQETEDVGSAKKTFNISVSGDVDGLITQALLTGNFESAVDLCLHDNRMADAIILAIAGGQDLLSRTQEKYFVKMQSKITRLITAVVTKNWKEIVQSCDLQNWREALAAVLTYARPDEFAALCDLLGNRLESEGDSLLQTQACLCYICAGNVEKLVACWTKAQDGNSPLSLQDLIEKVVILRKAVQLTQAVDPNAVGALLAEKMSQYANLLAAQGSIAAALTFLPASTNQPNIVLLRDRLCRAQGELPARQEAVKAPYDRQPMPKGRAGAVAGQMQGPQAPAQQYYQQGDNPPPPGFIMPGAVNPSAPQPAMYSQAGARPAYPQTYQATQQYSFGTGGPALYQPQQPLSAPASAPYPNPAANTTPPYLPSAPAQPAPAPLYPGQPQPSPTGPNPASSFPLPPSGASFQHGRPGLPATSVAYALPTGPTGTLPAASDLPASQRTGLRLDGGQAGRGRVYELGPQNGWNDPPALNRAAKKKKVPDNFMPPVPITSPIMTPLADPQSQMQQAPAPPAGAPSFQAPQLPAGQPALQGPYPPAPQPLGPCIVPPAASKPSTEGAPGAPIGNTIQHVQALPTEKITKKPIPEEHLILKTTFEALIQRCLLSASDPQAKRKLDDANKRLECLYDKLREQTLSPTIISGLHNMVKSIETRNYVEGLNIHTHIVSTSNFSETSAFMPVLKVVLTQANKLGV</sequence>
<evidence type="ECO:0000256" key="4">
    <source>
        <dbReference type="ARBA" id="ARBA00022448"/>
    </source>
</evidence>
<evidence type="ECO:0000256" key="11">
    <source>
        <dbReference type="ARBA" id="ARBA00023136"/>
    </source>
</evidence>
<dbReference type="Ensembl" id="ENSAZOT00000028384.1">
    <property type="protein sequence ID" value="ENSAZOP00000026463.1"/>
    <property type="gene ID" value="ENSAZOG00000009871.1"/>
</dbReference>
<evidence type="ECO:0000256" key="14">
    <source>
        <dbReference type="ARBA" id="ARBA00039468"/>
    </source>
</evidence>
<keyword evidence="11" id="KW-0472">Membrane</keyword>
<proteinExistence type="inferred from homology"/>
<dbReference type="GO" id="GO:0007029">
    <property type="term" value="P:endoplasmic reticulum organization"/>
    <property type="evidence" value="ECO:0007669"/>
    <property type="project" value="TreeGrafter"/>
</dbReference>
<feature type="compositionally biased region" description="Pro residues" evidence="18">
    <location>
        <begin position="841"/>
        <end position="867"/>
    </location>
</feature>
<dbReference type="GO" id="GO:0005198">
    <property type="term" value="F:structural molecule activity"/>
    <property type="evidence" value="ECO:0007669"/>
    <property type="project" value="TreeGrafter"/>
</dbReference>
<evidence type="ECO:0000256" key="7">
    <source>
        <dbReference type="ARBA" id="ARBA00022737"/>
    </source>
</evidence>
<dbReference type="GO" id="GO:0005789">
    <property type="term" value="C:endoplasmic reticulum membrane"/>
    <property type="evidence" value="ECO:0007669"/>
    <property type="project" value="UniProtKB-SubCell"/>
</dbReference>
<keyword evidence="7" id="KW-0677">Repeat</keyword>
<name>A0A8B9VLW9_9AVES</name>
<dbReference type="GO" id="GO:0030127">
    <property type="term" value="C:COPII vesicle coat"/>
    <property type="evidence" value="ECO:0007669"/>
    <property type="project" value="TreeGrafter"/>
</dbReference>
<dbReference type="PROSITE" id="PS50082">
    <property type="entry name" value="WD_REPEATS_2"/>
    <property type="match status" value="1"/>
</dbReference>
<dbReference type="PANTHER" id="PTHR13923">
    <property type="entry name" value="SEC31-RELATED PROTEIN"/>
    <property type="match status" value="1"/>
</dbReference>
<feature type="compositionally biased region" description="Low complexity" evidence="18">
    <location>
        <begin position="975"/>
        <end position="984"/>
    </location>
</feature>
<evidence type="ECO:0000256" key="5">
    <source>
        <dbReference type="ARBA" id="ARBA00022490"/>
    </source>
</evidence>
<dbReference type="InterPro" id="IPR040251">
    <property type="entry name" value="SEC31-like"/>
</dbReference>
<dbReference type="SMART" id="SM00320">
    <property type="entry name" value="WD40"/>
    <property type="match status" value="5"/>
</dbReference>
<evidence type="ECO:0000256" key="10">
    <source>
        <dbReference type="ARBA" id="ARBA00022927"/>
    </source>
</evidence>
<feature type="region of interest" description="Disordered" evidence="18">
    <location>
        <begin position="969"/>
        <end position="1041"/>
    </location>
</feature>
<dbReference type="Gene3D" id="2.130.10.10">
    <property type="entry name" value="YVTN repeat-like/Quinoprotein amine dehydrogenase"/>
    <property type="match status" value="1"/>
</dbReference>
<feature type="region of interest" description="Disordered" evidence="18">
    <location>
        <begin position="812"/>
        <end position="894"/>
    </location>
</feature>
<dbReference type="GO" id="GO:0070971">
    <property type="term" value="C:endoplasmic reticulum exit site"/>
    <property type="evidence" value="ECO:0007669"/>
    <property type="project" value="TreeGrafter"/>
</dbReference>
<dbReference type="Proteomes" id="UP000694549">
    <property type="component" value="Unplaced"/>
</dbReference>
<evidence type="ECO:0000313" key="20">
    <source>
        <dbReference type="Ensembl" id="ENSAZOP00000026463.1"/>
    </source>
</evidence>
<dbReference type="GO" id="GO:0090110">
    <property type="term" value="P:COPII-coated vesicle cargo loading"/>
    <property type="evidence" value="ECO:0007669"/>
    <property type="project" value="TreeGrafter"/>
</dbReference>
<feature type="region of interest" description="Disordered" evidence="18">
    <location>
        <begin position="734"/>
        <end position="791"/>
    </location>
</feature>
<evidence type="ECO:0000256" key="1">
    <source>
        <dbReference type="ARBA" id="ARBA00004299"/>
    </source>
</evidence>
<dbReference type="FunFam" id="1.20.940.10:FF:000001">
    <property type="entry name" value="Protein transport protein Sec31A isoform A"/>
    <property type="match status" value="1"/>
</dbReference>
<dbReference type="Gene3D" id="1.25.40.1030">
    <property type="match status" value="1"/>
</dbReference>
<organism evidence="20 21">
    <name type="scientific">Anas zonorhyncha</name>
    <name type="common">Eastern spot-billed duck</name>
    <dbReference type="NCBI Taxonomy" id="75864"/>
    <lineage>
        <taxon>Eukaryota</taxon>
        <taxon>Metazoa</taxon>
        <taxon>Chordata</taxon>
        <taxon>Craniata</taxon>
        <taxon>Vertebrata</taxon>
        <taxon>Euteleostomi</taxon>
        <taxon>Archelosauria</taxon>
        <taxon>Archosauria</taxon>
        <taxon>Dinosauria</taxon>
        <taxon>Saurischia</taxon>
        <taxon>Theropoda</taxon>
        <taxon>Coelurosauria</taxon>
        <taxon>Aves</taxon>
        <taxon>Neognathae</taxon>
        <taxon>Galloanserae</taxon>
        <taxon>Anseriformes</taxon>
        <taxon>Anatidae</taxon>
        <taxon>Anatinae</taxon>
        <taxon>Anas</taxon>
    </lineage>
</organism>
<keyword evidence="21" id="KW-1185">Reference proteome</keyword>
<dbReference type="InterPro" id="IPR015943">
    <property type="entry name" value="WD40/YVTN_repeat-like_dom_sf"/>
</dbReference>
<dbReference type="GO" id="GO:0015031">
    <property type="term" value="P:protein transport"/>
    <property type="evidence" value="ECO:0007669"/>
    <property type="project" value="UniProtKB-KW"/>
</dbReference>
<dbReference type="PANTHER" id="PTHR13923:SF23">
    <property type="entry name" value="PROTEIN TRANSPORT PROTEIN SEC31A"/>
    <property type="match status" value="1"/>
</dbReference>
<evidence type="ECO:0000256" key="2">
    <source>
        <dbReference type="ARBA" id="ARBA00004406"/>
    </source>
</evidence>
<keyword evidence="12" id="KW-0968">Cytoplasmic vesicle</keyword>
<evidence type="ECO:0000256" key="8">
    <source>
        <dbReference type="ARBA" id="ARBA00022824"/>
    </source>
</evidence>
<feature type="compositionally biased region" description="Low complexity" evidence="18">
    <location>
        <begin position="814"/>
        <end position="840"/>
    </location>
</feature>
<comment type="subcellular location">
    <subcellularLocation>
        <location evidence="1">Cytoplasmic vesicle</location>
        <location evidence="1">COPII-coated vesicle membrane</location>
        <topology evidence="1">Peripheral membrane protein</topology>
        <orientation evidence="1">Cytoplasmic side</orientation>
    </subcellularLocation>
    <subcellularLocation>
        <location evidence="2">Endoplasmic reticulum membrane</location>
        <topology evidence="2">Peripheral membrane protein</topology>
    </subcellularLocation>
</comment>
<dbReference type="InterPro" id="IPR001680">
    <property type="entry name" value="WD40_rpt"/>
</dbReference>
<evidence type="ECO:0000256" key="17">
    <source>
        <dbReference type="PROSITE-ProRule" id="PRU00221"/>
    </source>
</evidence>
<keyword evidence="5" id="KW-0963">Cytoplasm</keyword>
<comment type="function">
    <text evidence="13">Component of the coat protein complex II (COPII) which promotes the formation of transport vesicles from the endoplasmic reticulum (ER). The coat has two main functions, the physical deformation of the endoplasmic reticulum membrane into vesicles and the selection of cargo molecules.</text>
</comment>
<evidence type="ECO:0000259" key="19">
    <source>
        <dbReference type="Pfam" id="PF12931"/>
    </source>
</evidence>
<evidence type="ECO:0000256" key="13">
    <source>
        <dbReference type="ARBA" id="ARBA00025471"/>
    </source>
</evidence>
<evidence type="ECO:0000256" key="12">
    <source>
        <dbReference type="ARBA" id="ARBA00023329"/>
    </source>
</evidence>
<reference evidence="20" key="2">
    <citation type="submission" date="2025-09" db="UniProtKB">
        <authorList>
            <consortium name="Ensembl"/>
        </authorList>
    </citation>
    <scope>IDENTIFICATION</scope>
</reference>
<evidence type="ECO:0000256" key="18">
    <source>
        <dbReference type="SAM" id="MobiDB-lite"/>
    </source>
</evidence>
<evidence type="ECO:0000256" key="15">
    <source>
        <dbReference type="ARBA" id="ARBA00041470"/>
    </source>
</evidence>
<keyword evidence="8" id="KW-0256">Endoplasmic reticulum</keyword>
<dbReference type="FunFam" id="1.25.40.1030:FF:000001">
    <property type="entry name" value="protein transport protein Sec31A isoform X3"/>
    <property type="match status" value="1"/>
</dbReference>
<reference evidence="20" key="1">
    <citation type="submission" date="2025-08" db="UniProtKB">
        <authorList>
            <consortium name="Ensembl"/>
        </authorList>
    </citation>
    <scope>IDENTIFICATION</scope>
</reference>
<feature type="repeat" description="WD" evidence="17">
    <location>
        <begin position="61"/>
        <end position="103"/>
    </location>
</feature>
<dbReference type="Pfam" id="PF12931">
    <property type="entry name" value="TPR_Sec16"/>
    <property type="match status" value="1"/>
</dbReference>
<comment type="similarity">
    <text evidence="3">Belongs to the WD repeat SEC31 family.</text>
</comment>
<dbReference type="Gene3D" id="1.20.940.10">
    <property type="entry name" value="Functional domain of the splicing factor Prp18"/>
    <property type="match status" value="1"/>
</dbReference>
<dbReference type="AlphaFoldDB" id="A0A8B9VLW9"/>
<feature type="compositionally biased region" description="Low complexity" evidence="18">
    <location>
        <begin position="991"/>
        <end position="1008"/>
    </location>
</feature>
<protein>
    <recommendedName>
        <fullName evidence="14">Protein transport protein Sec31A</fullName>
    </recommendedName>
    <alternativeName>
        <fullName evidence="16">SEC31-like protein 1</fullName>
    </alternativeName>
    <alternativeName>
        <fullName evidence="15">SEC31-related protein A</fullName>
    </alternativeName>
</protein>
<dbReference type="InterPro" id="IPR024298">
    <property type="entry name" value="Sec16_Sec23-bd"/>
</dbReference>
<dbReference type="Pfam" id="PF00400">
    <property type="entry name" value="WD40"/>
    <property type="match status" value="1"/>
</dbReference>
<dbReference type="FunFam" id="2.130.10.10:FF:000009">
    <property type="entry name" value="Protein transport protein Sec31A isoform A"/>
    <property type="match status" value="1"/>
</dbReference>
<accession>A0A8B9VLW9</accession>
<dbReference type="InterPro" id="IPR036322">
    <property type="entry name" value="WD40_repeat_dom_sf"/>
</dbReference>
<feature type="compositionally biased region" description="Low complexity" evidence="18">
    <location>
        <begin position="743"/>
        <end position="764"/>
    </location>
</feature>
<keyword evidence="10" id="KW-0653">Protein transport</keyword>
<feature type="domain" description="Sec16 Sec23-binding" evidence="19">
    <location>
        <begin position="502"/>
        <end position="695"/>
    </location>
</feature>
<dbReference type="SUPFAM" id="SSF50978">
    <property type="entry name" value="WD40 repeat-like"/>
    <property type="match status" value="1"/>
</dbReference>
<evidence type="ECO:0000256" key="9">
    <source>
        <dbReference type="ARBA" id="ARBA00022892"/>
    </source>
</evidence>
<evidence type="ECO:0000256" key="3">
    <source>
        <dbReference type="ARBA" id="ARBA00009358"/>
    </source>
</evidence>
<keyword evidence="6 17" id="KW-0853">WD repeat</keyword>
<keyword evidence="9" id="KW-0931">ER-Golgi transport</keyword>
<evidence type="ECO:0000256" key="16">
    <source>
        <dbReference type="ARBA" id="ARBA00043112"/>
    </source>
</evidence>
<evidence type="ECO:0000313" key="21">
    <source>
        <dbReference type="Proteomes" id="UP000694549"/>
    </source>
</evidence>